<keyword evidence="1" id="KW-1133">Transmembrane helix</keyword>
<evidence type="ECO:0000313" key="2">
    <source>
        <dbReference type="EMBL" id="KAK6938958.1"/>
    </source>
</evidence>
<keyword evidence="3" id="KW-1185">Reference proteome</keyword>
<evidence type="ECO:0000256" key="1">
    <source>
        <dbReference type="SAM" id="Phobius"/>
    </source>
</evidence>
<keyword evidence="1" id="KW-0472">Membrane</keyword>
<proteinExistence type="predicted"/>
<feature type="transmembrane region" description="Helical" evidence="1">
    <location>
        <begin position="102"/>
        <end position="125"/>
    </location>
</feature>
<sequence length="300" mass="34227">MGWLIGESRGPAWKQGWTRQTIASTQPPPTPLLAILSIVVLFLAFSTYMDYKSQVNQTVQNFHLYLVLLVILSIIVVVSLSFKTSFVFRLQPDESVRRSGSASPWGVALLVVLLLFMAVVVGFLVSCERRNNVNAEAMLLSTLPSAPQTGRGRWMFRFTKLYFHNSMNIFFEKLKLKLEWNNSWKDMKQQTSLTIYDKTPAAQNLLCLDSIMSALLEDLKLGVSPVPFSWSVSCNSSEPLIRTSSKQQFSNKYQKLHATYFRFTTSSRERLRPRFLIMEDTQLGKQFTVTVAHVLRHNGD</sequence>
<feature type="transmembrane region" description="Helical" evidence="1">
    <location>
        <begin position="63"/>
        <end position="82"/>
    </location>
</feature>
<reference evidence="2 3" key="1">
    <citation type="submission" date="2023-12" db="EMBL/GenBank/DDBJ databases">
        <title>A high-quality genome assembly for Dillenia turbinata (Dilleniales).</title>
        <authorList>
            <person name="Chanderbali A."/>
        </authorList>
    </citation>
    <scope>NUCLEOTIDE SEQUENCE [LARGE SCALE GENOMIC DNA]</scope>
    <source>
        <strain evidence="2">LSX21</strain>
        <tissue evidence="2">Leaf</tissue>
    </source>
</reference>
<name>A0AAN8ZLU9_9MAGN</name>
<keyword evidence="1" id="KW-0812">Transmembrane</keyword>
<dbReference type="EMBL" id="JBAMMX010000006">
    <property type="protein sequence ID" value="KAK6938958.1"/>
    <property type="molecule type" value="Genomic_DNA"/>
</dbReference>
<dbReference type="Proteomes" id="UP001370490">
    <property type="component" value="Unassembled WGS sequence"/>
</dbReference>
<gene>
    <name evidence="2" type="ORF">RJ641_032466</name>
</gene>
<comment type="caution">
    <text evidence="2">The sequence shown here is derived from an EMBL/GenBank/DDBJ whole genome shotgun (WGS) entry which is preliminary data.</text>
</comment>
<dbReference type="PANTHER" id="PTHR33306:SF40">
    <property type="entry name" value="EXPRESSED PROTEIN"/>
    <property type="match status" value="1"/>
</dbReference>
<dbReference type="PANTHER" id="PTHR33306">
    <property type="entry name" value="EXPRESSED PROTEIN-RELATED-RELATED"/>
    <property type="match status" value="1"/>
</dbReference>
<protein>
    <submittedName>
        <fullName evidence="2">Uncharacterized protein</fullName>
    </submittedName>
</protein>
<dbReference type="AlphaFoldDB" id="A0AAN8ZLU9"/>
<accession>A0AAN8ZLU9</accession>
<evidence type="ECO:0000313" key="3">
    <source>
        <dbReference type="Proteomes" id="UP001370490"/>
    </source>
</evidence>
<feature type="transmembrane region" description="Helical" evidence="1">
    <location>
        <begin position="32"/>
        <end position="51"/>
    </location>
</feature>
<organism evidence="2 3">
    <name type="scientific">Dillenia turbinata</name>
    <dbReference type="NCBI Taxonomy" id="194707"/>
    <lineage>
        <taxon>Eukaryota</taxon>
        <taxon>Viridiplantae</taxon>
        <taxon>Streptophyta</taxon>
        <taxon>Embryophyta</taxon>
        <taxon>Tracheophyta</taxon>
        <taxon>Spermatophyta</taxon>
        <taxon>Magnoliopsida</taxon>
        <taxon>eudicotyledons</taxon>
        <taxon>Gunneridae</taxon>
        <taxon>Pentapetalae</taxon>
        <taxon>Dilleniales</taxon>
        <taxon>Dilleniaceae</taxon>
        <taxon>Dillenia</taxon>
    </lineage>
</organism>